<dbReference type="AlphaFoldDB" id="A0A841EDS2"/>
<name>A0A841EDS2_9ACTN</name>
<dbReference type="GO" id="GO:0030288">
    <property type="term" value="C:outer membrane-bounded periplasmic space"/>
    <property type="evidence" value="ECO:0007669"/>
    <property type="project" value="TreeGrafter"/>
</dbReference>
<dbReference type="GO" id="GO:0032885">
    <property type="term" value="P:regulation of polysaccharide biosynthetic process"/>
    <property type="evidence" value="ECO:0007669"/>
    <property type="project" value="TreeGrafter"/>
</dbReference>
<proteinExistence type="predicted"/>
<dbReference type="Proteomes" id="UP000578077">
    <property type="component" value="Unassembled WGS sequence"/>
</dbReference>
<comment type="caution">
    <text evidence="3">The sequence shown here is derived from an EMBL/GenBank/DDBJ whole genome shotgun (WGS) entry which is preliminary data.</text>
</comment>
<keyword evidence="1" id="KW-0732">Signal</keyword>
<feature type="signal peptide" evidence="1">
    <location>
        <begin position="1"/>
        <end position="23"/>
    </location>
</feature>
<protein>
    <submittedName>
        <fullName evidence="3">Sigma-E factor negative regulatory protein RseB</fullName>
    </submittedName>
</protein>
<dbReference type="Gene3D" id="2.50.20.10">
    <property type="entry name" value="Lipoprotein localisation LolA/LolB/LppX"/>
    <property type="match status" value="1"/>
</dbReference>
<dbReference type="PANTHER" id="PTHR38782:SF1">
    <property type="entry name" value="SIGMA-E FACTOR REGULATORY PROTEIN RSEB"/>
    <property type="match status" value="1"/>
</dbReference>
<gene>
    <name evidence="3" type="ORF">HNR25_003240</name>
</gene>
<feature type="chain" id="PRO_5032821141" evidence="1">
    <location>
        <begin position="24"/>
        <end position="342"/>
    </location>
</feature>
<dbReference type="GO" id="GO:0045152">
    <property type="term" value="F:antisigma factor binding"/>
    <property type="evidence" value="ECO:0007669"/>
    <property type="project" value="TreeGrafter"/>
</dbReference>
<reference evidence="3 4" key="1">
    <citation type="submission" date="2020-08" db="EMBL/GenBank/DDBJ databases">
        <title>Sequencing the genomes of 1000 actinobacteria strains.</title>
        <authorList>
            <person name="Klenk H.-P."/>
        </authorList>
    </citation>
    <scope>NUCLEOTIDE SEQUENCE [LARGE SCALE GENOMIC DNA]</scope>
    <source>
        <strain evidence="3 4">DSM 44593</strain>
    </source>
</reference>
<evidence type="ECO:0000256" key="1">
    <source>
        <dbReference type="SAM" id="SignalP"/>
    </source>
</evidence>
<sequence length="342" mass="36355">MRIPLVLLSLSLAVLVLLPSSVAADAEEVPAPGGDDALELLRRTAQSLREVSFEGVQSVTAPGAGTGTVDVVHRAGEGTDYRYEASVLPGRGRDVMVGATSPLLKSDRVLLDQLAEVYRVTRTGRGRMCDRPAAVLDALRADGSVAGRIWVDEATGIPLRREIRDASGRIVHAVEFVEVSMGGEPDRPEGSGVRARPWSDELSEAQLARLRADGWSVPERPAWNLRLIRAWTTDTDSGRAVHLAYSDGLSVVSVFAQRGRLPGESEGTGSGAAKVVPVDGDGMSGVAQQRIWDSGGFVYTAVGQAPPGLFGAAADGFTVPEPPRFWKRILRGFDHLSAAVTD</sequence>
<feature type="domain" description="MucB/RseB N-terminal" evidence="2">
    <location>
        <begin position="110"/>
        <end position="186"/>
    </location>
</feature>
<organism evidence="3 4">
    <name type="scientific">Streptomonospora salina</name>
    <dbReference type="NCBI Taxonomy" id="104205"/>
    <lineage>
        <taxon>Bacteria</taxon>
        <taxon>Bacillati</taxon>
        <taxon>Actinomycetota</taxon>
        <taxon>Actinomycetes</taxon>
        <taxon>Streptosporangiales</taxon>
        <taxon>Nocardiopsidaceae</taxon>
        <taxon>Streptomonospora</taxon>
    </lineage>
</organism>
<evidence type="ECO:0000313" key="4">
    <source>
        <dbReference type="Proteomes" id="UP000578077"/>
    </source>
</evidence>
<keyword evidence="4" id="KW-1185">Reference proteome</keyword>
<dbReference type="Gene3D" id="3.30.200.100">
    <property type="entry name" value="MucB/RseB, C-terminal domain"/>
    <property type="match status" value="1"/>
</dbReference>
<dbReference type="InterPro" id="IPR005588">
    <property type="entry name" value="MucB_RseB"/>
</dbReference>
<evidence type="ECO:0000313" key="3">
    <source>
        <dbReference type="EMBL" id="MBB5999489.1"/>
    </source>
</evidence>
<dbReference type="RefSeq" id="WP_184636331.1">
    <property type="nucleotide sequence ID" value="NZ_BAABKT010000039.1"/>
</dbReference>
<dbReference type="InterPro" id="IPR033434">
    <property type="entry name" value="MucB/RseB_N"/>
</dbReference>
<dbReference type="PANTHER" id="PTHR38782">
    <property type="match status" value="1"/>
</dbReference>
<dbReference type="EMBL" id="JACHLY010000001">
    <property type="protein sequence ID" value="MBB5999489.1"/>
    <property type="molecule type" value="Genomic_DNA"/>
</dbReference>
<dbReference type="InterPro" id="IPR038484">
    <property type="entry name" value="MucB/RseB_C_sf"/>
</dbReference>
<dbReference type="Pfam" id="PF03888">
    <property type="entry name" value="MucB_RseB"/>
    <property type="match status" value="1"/>
</dbReference>
<evidence type="ECO:0000259" key="2">
    <source>
        <dbReference type="Pfam" id="PF03888"/>
    </source>
</evidence>
<accession>A0A841EDS2</accession>